<evidence type="ECO:0000259" key="1">
    <source>
        <dbReference type="PROSITE" id="PS51762"/>
    </source>
</evidence>
<dbReference type="Pfam" id="PF00722">
    <property type="entry name" value="Glyco_hydro_16"/>
    <property type="match status" value="1"/>
</dbReference>
<evidence type="ECO:0000313" key="3">
    <source>
        <dbReference type="Proteomes" id="UP000800235"/>
    </source>
</evidence>
<reference evidence="2" key="1">
    <citation type="journal article" date="2020" name="Stud. Mycol.">
        <title>101 Dothideomycetes genomes: a test case for predicting lifestyles and emergence of pathogens.</title>
        <authorList>
            <person name="Haridas S."/>
            <person name="Albert R."/>
            <person name="Binder M."/>
            <person name="Bloem J."/>
            <person name="Labutti K."/>
            <person name="Salamov A."/>
            <person name="Andreopoulos B."/>
            <person name="Baker S."/>
            <person name="Barry K."/>
            <person name="Bills G."/>
            <person name="Bluhm B."/>
            <person name="Cannon C."/>
            <person name="Castanera R."/>
            <person name="Culley D."/>
            <person name="Daum C."/>
            <person name="Ezra D."/>
            <person name="Gonzalez J."/>
            <person name="Henrissat B."/>
            <person name="Kuo A."/>
            <person name="Liang C."/>
            <person name="Lipzen A."/>
            <person name="Lutzoni F."/>
            <person name="Magnuson J."/>
            <person name="Mondo S."/>
            <person name="Nolan M."/>
            <person name="Ohm R."/>
            <person name="Pangilinan J."/>
            <person name="Park H.-J."/>
            <person name="Ramirez L."/>
            <person name="Alfaro M."/>
            <person name="Sun H."/>
            <person name="Tritt A."/>
            <person name="Yoshinaga Y."/>
            <person name="Zwiers L.-H."/>
            <person name="Turgeon B."/>
            <person name="Goodwin S."/>
            <person name="Spatafora J."/>
            <person name="Crous P."/>
            <person name="Grigoriev I."/>
        </authorList>
    </citation>
    <scope>NUCLEOTIDE SEQUENCE</scope>
    <source>
        <strain evidence="2">CBS 130266</strain>
    </source>
</reference>
<dbReference type="InterPro" id="IPR000757">
    <property type="entry name" value="Beta-glucanase-like"/>
</dbReference>
<dbReference type="PANTHER" id="PTHR38121:SF5">
    <property type="entry name" value="GH16 DOMAIN-CONTAINING PROTEIN"/>
    <property type="match status" value="1"/>
</dbReference>
<dbReference type="CDD" id="cd00413">
    <property type="entry name" value="Glyco_hydrolase_16"/>
    <property type="match status" value="1"/>
</dbReference>
<comment type="caution">
    <text evidence="2">The sequence shown here is derived from an EMBL/GenBank/DDBJ whole genome shotgun (WGS) entry which is preliminary data.</text>
</comment>
<dbReference type="InterPro" id="IPR013320">
    <property type="entry name" value="ConA-like_dom_sf"/>
</dbReference>
<proteinExistence type="predicted"/>
<dbReference type="PANTHER" id="PTHR38121">
    <property type="entry name" value="GH16 DOMAIN-CONTAINING PROTEIN"/>
    <property type="match status" value="1"/>
</dbReference>
<name>A0A9P4TXM1_9PEZI</name>
<protein>
    <submittedName>
        <fullName evidence="2">Concanavalin A-like lectin/glucanase</fullName>
    </submittedName>
</protein>
<dbReference type="GO" id="GO:0004553">
    <property type="term" value="F:hydrolase activity, hydrolyzing O-glycosyl compounds"/>
    <property type="evidence" value="ECO:0007669"/>
    <property type="project" value="InterPro"/>
</dbReference>
<evidence type="ECO:0000313" key="2">
    <source>
        <dbReference type="EMBL" id="KAF2429770.1"/>
    </source>
</evidence>
<gene>
    <name evidence="2" type="ORF">EJ08DRAFT_565277</name>
</gene>
<keyword evidence="3" id="KW-1185">Reference proteome</keyword>
<accession>A0A9P4TXM1</accession>
<dbReference type="GO" id="GO:0005975">
    <property type="term" value="P:carbohydrate metabolic process"/>
    <property type="evidence" value="ECO:0007669"/>
    <property type="project" value="InterPro"/>
</dbReference>
<feature type="non-terminal residue" evidence="2">
    <location>
        <position position="1"/>
    </location>
</feature>
<dbReference type="AlphaFoldDB" id="A0A9P4TXM1"/>
<organism evidence="2 3">
    <name type="scientific">Tothia fuscella</name>
    <dbReference type="NCBI Taxonomy" id="1048955"/>
    <lineage>
        <taxon>Eukaryota</taxon>
        <taxon>Fungi</taxon>
        <taxon>Dikarya</taxon>
        <taxon>Ascomycota</taxon>
        <taxon>Pezizomycotina</taxon>
        <taxon>Dothideomycetes</taxon>
        <taxon>Pleosporomycetidae</taxon>
        <taxon>Venturiales</taxon>
        <taxon>Cylindrosympodiaceae</taxon>
        <taxon>Tothia</taxon>
    </lineage>
</organism>
<dbReference type="EMBL" id="MU007044">
    <property type="protein sequence ID" value="KAF2429770.1"/>
    <property type="molecule type" value="Genomic_DNA"/>
</dbReference>
<dbReference type="SUPFAM" id="SSF49899">
    <property type="entry name" value="Concanavalin A-like lectins/glucanases"/>
    <property type="match status" value="1"/>
</dbReference>
<dbReference type="OrthoDB" id="25131at2759"/>
<dbReference type="PROSITE" id="PS51762">
    <property type="entry name" value="GH16_2"/>
    <property type="match status" value="1"/>
</dbReference>
<dbReference type="Proteomes" id="UP000800235">
    <property type="component" value="Unassembled WGS sequence"/>
</dbReference>
<feature type="non-terminal residue" evidence="2">
    <location>
        <position position="271"/>
    </location>
</feature>
<dbReference type="Gene3D" id="2.60.120.200">
    <property type="match status" value="1"/>
</dbReference>
<sequence>TTAICECGFSTNETHNTVFTDYLEQDFTNGKVDGWIPQEYNVSQQDARGPYGKQAHPENVVPTSQGLELWVRPSHIENKTIPMAEVASKRTDMLFGSFRIRARMSGVNGTCGAFFWFWNNTQEIDMEFLSRQFSQSNTAPVNLVIQSPASELAGFDASKTPGFDNHLLPFRPDLDFHEYRFDWIPGKVSFYADNVWLKDMTVDIPDTAGHVVLNHWSNGDKYWSGGPPEQDASMLVTHAAMYFNSSDKNMLALHKKQCKKRDSSKICVIPT</sequence>
<feature type="domain" description="GH16" evidence="1">
    <location>
        <begin position="25"/>
        <end position="247"/>
    </location>
</feature>